<dbReference type="FunFam" id="3.30.1370.10:FF:000009">
    <property type="entry name" value="RNA-binding protein PNO1"/>
    <property type="match status" value="1"/>
</dbReference>
<dbReference type="EMBL" id="JAPDFW010000092">
    <property type="protein sequence ID" value="KAJ5071015.1"/>
    <property type="molecule type" value="Genomic_DNA"/>
</dbReference>
<dbReference type="InterPro" id="IPR036612">
    <property type="entry name" value="KH_dom_type_1_sf"/>
</dbReference>
<protein>
    <submittedName>
        <fullName evidence="7">RNA-binding protein pno1</fullName>
    </submittedName>
</protein>
<dbReference type="Pfam" id="PF22891">
    <property type="entry name" value="KH_PNO1_2nd"/>
    <property type="match status" value="1"/>
</dbReference>
<dbReference type="Gene3D" id="3.30.1370.10">
    <property type="entry name" value="K Homology domain, type 1"/>
    <property type="match status" value="1"/>
</dbReference>
<comment type="caution">
    <text evidence="7">The sequence shown here is derived from an EMBL/GenBank/DDBJ whole genome shotgun (WGS) entry which is preliminary data.</text>
</comment>
<keyword evidence="4" id="KW-0539">Nucleus</keyword>
<dbReference type="OrthoDB" id="1932641at2759"/>
<dbReference type="CDD" id="cd22392">
    <property type="entry name" value="KH-I_PNO1_rpt2"/>
    <property type="match status" value="1"/>
</dbReference>
<gene>
    <name evidence="7" type="ORF">M0811_01997</name>
</gene>
<keyword evidence="8" id="KW-1185">Reference proteome</keyword>
<keyword evidence="3" id="KW-0694">RNA-binding</keyword>
<evidence type="ECO:0000259" key="6">
    <source>
        <dbReference type="SMART" id="SM00322"/>
    </source>
</evidence>
<dbReference type="InterPro" id="IPR055211">
    <property type="entry name" value="KH_PNO1_2nd"/>
</dbReference>
<organism evidence="7 8">
    <name type="scientific">Anaeramoeba ignava</name>
    <name type="common">Anaerobic marine amoeba</name>
    <dbReference type="NCBI Taxonomy" id="1746090"/>
    <lineage>
        <taxon>Eukaryota</taxon>
        <taxon>Metamonada</taxon>
        <taxon>Anaeramoebidae</taxon>
        <taxon>Anaeramoeba</taxon>
    </lineage>
</organism>
<comment type="subcellular location">
    <subcellularLocation>
        <location evidence="1">Nucleus</location>
        <location evidence="1">Nucleolus</location>
    </subcellularLocation>
</comment>
<name>A0A9Q0LGX5_ANAIG</name>
<dbReference type="SUPFAM" id="SSF54791">
    <property type="entry name" value="Eukaryotic type KH-domain (KH-domain type I)"/>
    <property type="match status" value="1"/>
</dbReference>
<dbReference type="GO" id="GO:0005730">
    <property type="term" value="C:nucleolus"/>
    <property type="evidence" value="ECO:0007669"/>
    <property type="project" value="UniProtKB-SubCell"/>
</dbReference>
<evidence type="ECO:0000256" key="1">
    <source>
        <dbReference type="ARBA" id="ARBA00004604"/>
    </source>
</evidence>
<sequence length="256" mass="29484">MQFTIENLNGNSNSNENFNENLNSNSNSNAIIIQANEIEEEMEIDNENSNEKIDLETEQFIEELEPLTAKEVQTEKNYTKIRIPNHRLTPLRNNWMEIYTPIVEQMKLQIRYNPNQRTVELKNSEFTTDSDALQKAAEFIHAFCLGFELQDAIALLRLDDLLVESFDILEVRQTLQGDNLSRAIGRIVGKGGKTKYTIENATKTRISLTETKVHILGSYNHIKYARDAICDLILGSPPSKVYNKLRIISSRMKERF</sequence>
<evidence type="ECO:0000256" key="3">
    <source>
        <dbReference type="ARBA" id="ARBA00022884"/>
    </source>
</evidence>
<proteinExistence type="inferred from homology"/>
<dbReference type="PANTHER" id="PTHR12826:SF13">
    <property type="entry name" value="RNA-BINDING PROTEIN PNO1"/>
    <property type="match status" value="1"/>
</dbReference>
<dbReference type="GO" id="GO:0003723">
    <property type="term" value="F:RNA binding"/>
    <property type="evidence" value="ECO:0007669"/>
    <property type="project" value="UniProtKB-KW"/>
</dbReference>
<evidence type="ECO:0000313" key="7">
    <source>
        <dbReference type="EMBL" id="KAJ5071015.1"/>
    </source>
</evidence>
<evidence type="ECO:0000313" key="8">
    <source>
        <dbReference type="Proteomes" id="UP001149090"/>
    </source>
</evidence>
<dbReference type="PANTHER" id="PTHR12826">
    <property type="entry name" value="RIBONUCLEASE Y"/>
    <property type="match status" value="1"/>
</dbReference>
<feature type="domain" description="K Homology" evidence="6">
    <location>
        <begin position="160"/>
        <end position="234"/>
    </location>
</feature>
<dbReference type="CDD" id="cd22391">
    <property type="entry name" value="KH-I_PNO1_rpt1"/>
    <property type="match status" value="1"/>
</dbReference>
<dbReference type="Proteomes" id="UP001149090">
    <property type="component" value="Unassembled WGS sequence"/>
</dbReference>
<comment type="similarity">
    <text evidence="2">Belongs to the PNO1 family.</text>
</comment>
<evidence type="ECO:0000256" key="4">
    <source>
        <dbReference type="ARBA" id="ARBA00023242"/>
    </source>
</evidence>
<dbReference type="OMA" id="TPLRNNW"/>
<evidence type="ECO:0000256" key="2">
    <source>
        <dbReference type="ARBA" id="ARBA00007515"/>
    </source>
</evidence>
<dbReference type="InterPro" id="IPR004087">
    <property type="entry name" value="KH_dom"/>
</dbReference>
<reference evidence="7" key="1">
    <citation type="submission" date="2022-10" db="EMBL/GenBank/DDBJ databases">
        <title>Novel sulphate-reducing endosymbionts in the free-living metamonad Anaeramoeba.</title>
        <authorList>
            <person name="Jerlstrom-Hultqvist J."/>
            <person name="Cepicka I."/>
            <person name="Gallot-Lavallee L."/>
            <person name="Salas-Leiva D."/>
            <person name="Curtis B.A."/>
            <person name="Zahonova K."/>
            <person name="Pipaliya S."/>
            <person name="Dacks J."/>
            <person name="Roger A.J."/>
        </authorList>
    </citation>
    <scope>NUCLEOTIDE SEQUENCE</scope>
    <source>
        <strain evidence="7">BMAN</strain>
    </source>
</reference>
<accession>A0A9Q0LGX5</accession>
<feature type="region of interest" description="Disordered" evidence="5">
    <location>
        <begin position="1"/>
        <end position="25"/>
    </location>
</feature>
<dbReference type="AlphaFoldDB" id="A0A9Q0LGX5"/>
<dbReference type="SMART" id="SM00322">
    <property type="entry name" value="KH"/>
    <property type="match status" value="1"/>
</dbReference>
<dbReference type="InterPro" id="IPR055212">
    <property type="entry name" value="KH-I_PNO1_first"/>
</dbReference>
<evidence type="ECO:0000256" key="5">
    <source>
        <dbReference type="SAM" id="MobiDB-lite"/>
    </source>
</evidence>